<protein>
    <submittedName>
        <fullName evidence="1">RNA-directed DNA polymerase from mobile element jockey</fullName>
    </submittedName>
</protein>
<feature type="non-terminal residue" evidence="1">
    <location>
        <position position="1"/>
    </location>
</feature>
<dbReference type="GO" id="GO:0003964">
    <property type="term" value="F:RNA-directed DNA polymerase activity"/>
    <property type="evidence" value="ECO:0007669"/>
    <property type="project" value="UniProtKB-KW"/>
</dbReference>
<accession>A0A0L7LAQ6</accession>
<evidence type="ECO:0000313" key="2">
    <source>
        <dbReference type="Proteomes" id="UP000037510"/>
    </source>
</evidence>
<keyword evidence="1" id="KW-0808">Transferase</keyword>
<reference evidence="1 2" key="1">
    <citation type="journal article" date="2015" name="Genome Biol. Evol.">
        <title>The genome of winter moth (Operophtera brumata) provides a genomic perspective on sexual dimorphism and phenology.</title>
        <authorList>
            <person name="Derks M.F."/>
            <person name="Smit S."/>
            <person name="Salis L."/>
            <person name="Schijlen E."/>
            <person name="Bossers A."/>
            <person name="Mateman C."/>
            <person name="Pijl A.S."/>
            <person name="de Ridder D."/>
            <person name="Groenen M.A."/>
            <person name="Visser M.E."/>
            <person name="Megens H.J."/>
        </authorList>
    </citation>
    <scope>NUCLEOTIDE SEQUENCE [LARGE SCALE GENOMIC DNA]</scope>
    <source>
        <strain evidence="1">WM2013NL</strain>
        <tissue evidence="1">Head and thorax</tissue>
    </source>
</reference>
<dbReference type="EMBL" id="JTDY01001944">
    <property type="protein sequence ID" value="KOB72484.1"/>
    <property type="molecule type" value="Genomic_DNA"/>
</dbReference>
<evidence type="ECO:0000313" key="1">
    <source>
        <dbReference type="EMBL" id="KOB72484.1"/>
    </source>
</evidence>
<organism evidence="1 2">
    <name type="scientific">Operophtera brumata</name>
    <name type="common">Winter moth</name>
    <name type="synonym">Phalaena brumata</name>
    <dbReference type="NCBI Taxonomy" id="104452"/>
    <lineage>
        <taxon>Eukaryota</taxon>
        <taxon>Metazoa</taxon>
        <taxon>Ecdysozoa</taxon>
        <taxon>Arthropoda</taxon>
        <taxon>Hexapoda</taxon>
        <taxon>Insecta</taxon>
        <taxon>Pterygota</taxon>
        <taxon>Neoptera</taxon>
        <taxon>Endopterygota</taxon>
        <taxon>Lepidoptera</taxon>
        <taxon>Glossata</taxon>
        <taxon>Ditrysia</taxon>
        <taxon>Geometroidea</taxon>
        <taxon>Geometridae</taxon>
        <taxon>Larentiinae</taxon>
        <taxon>Operophtera</taxon>
    </lineage>
</organism>
<keyword evidence="1" id="KW-0548">Nucleotidyltransferase</keyword>
<sequence length="157" mass="17680">QCVCNTENDSRSVCETALAIHNYGYLKCNKTIPAEDKRRLGDCLDRRAWNWLSSGSINPRKIWQARPLSKFCTNELELSKNARELNAPLQSMMLAPTDPFEVIKIISKLKNSNSVGSDTIPTNLIKMFKKDLALPISYLCNLSLSRGIFPNAFKQAT</sequence>
<keyword evidence="1" id="KW-0695">RNA-directed DNA polymerase</keyword>
<name>A0A0L7LAQ6_OPEBR</name>
<feature type="non-terminal residue" evidence="1">
    <location>
        <position position="157"/>
    </location>
</feature>
<keyword evidence="2" id="KW-1185">Reference proteome</keyword>
<gene>
    <name evidence="1" type="ORF">OBRU01_08745</name>
</gene>
<dbReference type="AlphaFoldDB" id="A0A0L7LAQ6"/>
<dbReference type="Proteomes" id="UP000037510">
    <property type="component" value="Unassembled WGS sequence"/>
</dbReference>
<proteinExistence type="predicted"/>
<comment type="caution">
    <text evidence="1">The sequence shown here is derived from an EMBL/GenBank/DDBJ whole genome shotgun (WGS) entry which is preliminary data.</text>
</comment>